<dbReference type="EMBL" id="LT629701">
    <property type="protein sequence ID" value="SDN73061.1"/>
    <property type="molecule type" value="Genomic_DNA"/>
</dbReference>
<gene>
    <name evidence="3" type="ORF">SAMN04489726_7968</name>
</gene>
<dbReference type="InterPro" id="IPR024344">
    <property type="entry name" value="MDMPI_metal-binding"/>
</dbReference>
<dbReference type="GO" id="GO:0046872">
    <property type="term" value="F:metal ion binding"/>
    <property type="evidence" value="ECO:0007669"/>
    <property type="project" value="InterPro"/>
</dbReference>
<dbReference type="SUPFAM" id="SSF55718">
    <property type="entry name" value="SCP-like"/>
    <property type="match status" value="1"/>
</dbReference>
<keyword evidence="3" id="KW-0670">Pyruvate</keyword>
<dbReference type="SUPFAM" id="SSF109854">
    <property type="entry name" value="DinB/YfiT-like putative metalloenzymes"/>
    <property type="match status" value="1"/>
</dbReference>
<reference evidence="3 4" key="1">
    <citation type="submission" date="2016-10" db="EMBL/GenBank/DDBJ databases">
        <authorList>
            <person name="de Groot N.N."/>
        </authorList>
    </citation>
    <scope>NUCLEOTIDE SEQUENCE [LARGE SCALE GENOMIC DNA]</scope>
    <source>
        <strain evidence="3 4">DSM 44149</strain>
    </source>
</reference>
<name>A0A1H0DSW3_ALLAB</name>
<feature type="region of interest" description="Disordered" evidence="1">
    <location>
        <begin position="1"/>
        <end position="26"/>
    </location>
</feature>
<dbReference type="STRING" id="211114.SAMN04489726_7968"/>
<dbReference type="eggNOG" id="ENOG5031RF6">
    <property type="taxonomic scope" value="Bacteria"/>
</dbReference>
<proteinExistence type="predicted"/>
<keyword evidence="3" id="KW-0413">Isomerase</keyword>
<evidence type="ECO:0000259" key="2">
    <source>
        <dbReference type="Pfam" id="PF11716"/>
    </source>
</evidence>
<feature type="domain" description="Mycothiol-dependent maleylpyruvate isomerase metal-binding" evidence="2">
    <location>
        <begin position="38"/>
        <end position="175"/>
    </location>
</feature>
<dbReference type="AlphaFoldDB" id="A0A1H0DSW3"/>
<evidence type="ECO:0000256" key="1">
    <source>
        <dbReference type="SAM" id="MobiDB-lite"/>
    </source>
</evidence>
<dbReference type="Gene3D" id="3.30.1050.20">
    <property type="match status" value="1"/>
</dbReference>
<dbReference type="InterPro" id="IPR034660">
    <property type="entry name" value="DinB/YfiT-like"/>
</dbReference>
<organism evidence="3 4">
    <name type="scientific">Allokutzneria albata</name>
    <name type="common">Kibdelosporangium albatum</name>
    <dbReference type="NCBI Taxonomy" id="211114"/>
    <lineage>
        <taxon>Bacteria</taxon>
        <taxon>Bacillati</taxon>
        <taxon>Actinomycetota</taxon>
        <taxon>Actinomycetes</taxon>
        <taxon>Pseudonocardiales</taxon>
        <taxon>Pseudonocardiaceae</taxon>
        <taxon>Allokutzneria</taxon>
    </lineage>
</organism>
<dbReference type="Pfam" id="PF11716">
    <property type="entry name" value="MDMPI_N"/>
    <property type="match status" value="1"/>
</dbReference>
<dbReference type="NCBIfam" id="TIGR03083">
    <property type="entry name" value="maleylpyruvate isomerase family mycothiol-dependent enzyme"/>
    <property type="match status" value="1"/>
</dbReference>
<dbReference type="InterPro" id="IPR036527">
    <property type="entry name" value="SCP2_sterol-bd_dom_sf"/>
</dbReference>
<evidence type="ECO:0000313" key="3">
    <source>
        <dbReference type="EMBL" id="SDN73061.1"/>
    </source>
</evidence>
<sequence length="266" mass="29000">MAGTETGSRNRAVRARVPRPRMSAEEATERAIDGLSALEHATERLLDTVAGLDEGTIRGASALPGWSRGHVIAHLARNADALLNLVTWARTGVEHPMYASRADRDADIDEGARRSGRLLREDLIAACERFMAAARSMPQSGWQAEVVVGDGWPLTGHEIPWLRVREVWIHLADLRCGFDLADLPEEVQEELIDDAVAHYDGMADVPSFTLRVDLPDGSQREWIVNDTNDSSVGAVRGDAITVLAWLTGRGDASALSGDAPRLPDWI</sequence>
<keyword evidence="4" id="KW-1185">Reference proteome</keyword>
<protein>
    <submittedName>
        <fullName evidence="3">Maleylpyruvate isomerase</fullName>
    </submittedName>
</protein>
<dbReference type="Gene3D" id="1.20.120.450">
    <property type="entry name" value="dinb family like domain"/>
    <property type="match status" value="1"/>
</dbReference>
<accession>A0A1H0DSW3</accession>
<dbReference type="RefSeq" id="WP_043813141.1">
    <property type="nucleotide sequence ID" value="NZ_JOEF01000022.1"/>
</dbReference>
<dbReference type="Proteomes" id="UP000183376">
    <property type="component" value="Chromosome I"/>
</dbReference>
<evidence type="ECO:0000313" key="4">
    <source>
        <dbReference type="Proteomes" id="UP000183376"/>
    </source>
</evidence>
<dbReference type="GO" id="GO:0016853">
    <property type="term" value="F:isomerase activity"/>
    <property type="evidence" value="ECO:0007669"/>
    <property type="project" value="UniProtKB-KW"/>
</dbReference>
<dbReference type="InterPro" id="IPR017517">
    <property type="entry name" value="Maleyloyr_isom"/>
</dbReference>